<dbReference type="Proteomes" id="UP000054047">
    <property type="component" value="Unassembled WGS sequence"/>
</dbReference>
<sequence>MRWRIPELLEKLDLRVRPAKKVSARNTTLSAQESSSMMAPVVERDFIDTSSYCAQESFLKKSHANCANSQTTAGDTVVISNN</sequence>
<organism evidence="1 2">
    <name type="scientific">Ancylostoma duodenale</name>
    <dbReference type="NCBI Taxonomy" id="51022"/>
    <lineage>
        <taxon>Eukaryota</taxon>
        <taxon>Metazoa</taxon>
        <taxon>Ecdysozoa</taxon>
        <taxon>Nematoda</taxon>
        <taxon>Chromadorea</taxon>
        <taxon>Rhabditida</taxon>
        <taxon>Rhabditina</taxon>
        <taxon>Rhabditomorpha</taxon>
        <taxon>Strongyloidea</taxon>
        <taxon>Ancylostomatidae</taxon>
        <taxon>Ancylostomatinae</taxon>
        <taxon>Ancylostoma</taxon>
    </lineage>
</organism>
<name>A0A0C2H4H4_9BILA</name>
<evidence type="ECO:0000313" key="2">
    <source>
        <dbReference type="Proteomes" id="UP000054047"/>
    </source>
</evidence>
<keyword evidence="2" id="KW-1185">Reference proteome</keyword>
<gene>
    <name evidence="1" type="ORF">ANCDUO_05398</name>
</gene>
<reference evidence="1 2" key="1">
    <citation type="submission" date="2013-12" db="EMBL/GenBank/DDBJ databases">
        <title>Draft genome of the parsitic nematode Ancylostoma duodenale.</title>
        <authorList>
            <person name="Mitreva M."/>
        </authorList>
    </citation>
    <scope>NUCLEOTIDE SEQUENCE [LARGE SCALE GENOMIC DNA]</scope>
    <source>
        <strain evidence="1 2">Zhejiang</strain>
    </source>
</reference>
<dbReference type="EMBL" id="KN728149">
    <property type="protein sequence ID" value="KIH64291.1"/>
    <property type="molecule type" value="Genomic_DNA"/>
</dbReference>
<evidence type="ECO:0000313" key="1">
    <source>
        <dbReference type="EMBL" id="KIH64291.1"/>
    </source>
</evidence>
<protein>
    <submittedName>
        <fullName evidence="1">Uncharacterized protein</fullName>
    </submittedName>
</protein>
<accession>A0A0C2H4H4</accession>
<dbReference type="AlphaFoldDB" id="A0A0C2H4H4"/>
<proteinExistence type="predicted"/>